<evidence type="ECO:0000313" key="3">
    <source>
        <dbReference type="EMBL" id="KLT38888.1"/>
    </source>
</evidence>
<feature type="compositionally biased region" description="Polar residues" evidence="1">
    <location>
        <begin position="15"/>
        <end position="29"/>
    </location>
</feature>
<dbReference type="Proteomes" id="UP000053611">
    <property type="component" value="Unassembled WGS sequence"/>
</dbReference>
<dbReference type="RefSeq" id="XP_018275379.1">
    <property type="nucleotide sequence ID" value="XM_018424494.1"/>
</dbReference>
<organism evidence="3 4">
    <name type="scientific">Cutaneotrichosporon oleaginosum</name>
    <dbReference type="NCBI Taxonomy" id="879819"/>
    <lineage>
        <taxon>Eukaryota</taxon>
        <taxon>Fungi</taxon>
        <taxon>Dikarya</taxon>
        <taxon>Basidiomycota</taxon>
        <taxon>Agaricomycotina</taxon>
        <taxon>Tremellomycetes</taxon>
        <taxon>Trichosporonales</taxon>
        <taxon>Trichosporonaceae</taxon>
        <taxon>Cutaneotrichosporon</taxon>
    </lineage>
</organism>
<dbReference type="GeneID" id="28985097"/>
<accession>A0A0J0XCV4</accession>
<gene>
    <name evidence="3" type="ORF">CC85DRAFT_289074</name>
</gene>
<reference evidence="3 4" key="1">
    <citation type="submission" date="2015-03" db="EMBL/GenBank/DDBJ databases">
        <title>Genomics and transcriptomics of the oil-accumulating basidiomycete yeast T. oleaginosus allow insights into substrate utilization and the diverse evolutionary trajectories of mating systems in fungi.</title>
        <authorList>
            <consortium name="DOE Joint Genome Institute"/>
            <person name="Kourist R."/>
            <person name="Kracht O."/>
            <person name="Bracharz F."/>
            <person name="Lipzen A."/>
            <person name="Nolan M."/>
            <person name="Ohm R."/>
            <person name="Grigoriev I."/>
            <person name="Sun S."/>
            <person name="Heitman J."/>
            <person name="Bruck T."/>
            <person name="Nowrousian M."/>
        </authorList>
    </citation>
    <scope>NUCLEOTIDE SEQUENCE [LARGE SCALE GENOMIC DNA]</scope>
    <source>
        <strain evidence="3 4">IBC0246</strain>
    </source>
</reference>
<protein>
    <submittedName>
        <fullName evidence="3">Uncharacterized protein</fullName>
    </submittedName>
</protein>
<proteinExistence type="predicted"/>
<keyword evidence="2" id="KW-1133">Transmembrane helix</keyword>
<keyword evidence="4" id="KW-1185">Reference proteome</keyword>
<name>A0A0J0XCV4_9TREE</name>
<sequence length="113" mass="12338">MRYSSLPKDAPQPQARANENQRATNLTDMPQSKNFYAKVLIPSLIGAGLVTYYLMMSGAKSAVTEGNVGLNKEQTAQKTASEQEKQYDHASRVAEQQKVHREGGGIPSAKDGR</sequence>
<dbReference type="AlphaFoldDB" id="A0A0J0XCV4"/>
<evidence type="ECO:0000313" key="4">
    <source>
        <dbReference type="Proteomes" id="UP000053611"/>
    </source>
</evidence>
<feature type="transmembrane region" description="Helical" evidence="2">
    <location>
        <begin position="35"/>
        <end position="55"/>
    </location>
</feature>
<feature type="compositionally biased region" description="Basic and acidic residues" evidence="1">
    <location>
        <begin position="81"/>
        <end position="103"/>
    </location>
</feature>
<feature type="region of interest" description="Disordered" evidence="1">
    <location>
        <begin position="1"/>
        <end position="29"/>
    </location>
</feature>
<evidence type="ECO:0000256" key="2">
    <source>
        <dbReference type="SAM" id="Phobius"/>
    </source>
</evidence>
<keyword evidence="2" id="KW-0472">Membrane</keyword>
<feature type="region of interest" description="Disordered" evidence="1">
    <location>
        <begin position="73"/>
        <end position="113"/>
    </location>
</feature>
<dbReference type="EMBL" id="KQ087278">
    <property type="protein sequence ID" value="KLT38888.1"/>
    <property type="molecule type" value="Genomic_DNA"/>
</dbReference>
<evidence type="ECO:0000256" key="1">
    <source>
        <dbReference type="SAM" id="MobiDB-lite"/>
    </source>
</evidence>
<keyword evidence="2" id="KW-0812">Transmembrane</keyword>